<feature type="compositionally biased region" description="Low complexity" evidence="1">
    <location>
        <begin position="1"/>
        <end position="16"/>
    </location>
</feature>
<dbReference type="EMBL" id="LAZR01006222">
    <property type="protein sequence ID" value="KKM93783.1"/>
    <property type="molecule type" value="Genomic_DNA"/>
</dbReference>
<organism evidence="2">
    <name type="scientific">marine sediment metagenome</name>
    <dbReference type="NCBI Taxonomy" id="412755"/>
    <lineage>
        <taxon>unclassified sequences</taxon>
        <taxon>metagenomes</taxon>
        <taxon>ecological metagenomes</taxon>
    </lineage>
</organism>
<gene>
    <name evidence="2" type="ORF">LCGC14_1204910</name>
</gene>
<name>A0A0F9LK91_9ZZZZ</name>
<accession>A0A0F9LK91</accession>
<proteinExistence type="predicted"/>
<comment type="caution">
    <text evidence="2">The sequence shown here is derived from an EMBL/GenBank/DDBJ whole genome shotgun (WGS) entry which is preliminary data.</text>
</comment>
<dbReference type="AlphaFoldDB" id="A0A0F9LK91"/>
<evidence type="ECO:0000313" key="2">
    <source>
        <dbReference type="EMBL" id="KKM93783.1"/>
    </source>
</evidence>
<feature type="region of interest" description="Disordered" evidence="1">
    <location>
        <begin position="1"/>
        <end position="32"/>
    </location>
</feature>
<reference evidence="2" key="1">
    <citation type="journal article" date="2015" name="Nature">
        <title>Complex archaea that bridge the gap between prokaryotes and eukaryotes.</title>
        <authorList>
            <person name="Spang A."/>
            <person name="Saw J.H."/>
            <person name="Jorgensen S.L."/>
            <person name="Zaremba-Niedzwiedzka K."/>
            <person name="Martijn J."/>
            <person name="Lind A.E."/>
            <person name="van Eijk R."/>
            <person name="Schleper C."/>
            <person name="Guy L."/>
            <person name="Ettema T.J."/>
        </authorList>
    </citation>
    <scope>NUCLEOTIDE SEQUENCE</scope>
</reference>
<protein>
    <submittedName>
        <fullName evidence="2">Uncharacterized protein</fullName>
    </submittedName>
</protein>
<evidence type="ECO:0000256" key="1">
    <source>
        <dbReference type="SAM" id="MobiDB-lite"/>
    </source>
</evidence>
<sequence>MSNNQNQQAKAQTTSNRSVTVSATRKAGVPSREQVYEILKARSLQLQSGQVSDQ</sequence>